<dbReference type="EMBL" id="JABEZV010000001">
    <property type="protein sequence ID" value="MBA0705017.1"/>
    <property type="molecule type" value="Genomic_DNA"/>
</dbReference>
<dbReference type="AlphaFoldDB" id="A0A7J8YZM0"/>
<evidence type="ECO:0000313" key="1">
    <source>
        <dbReference type="EMBL" id="MBA0705017.1"/>
    </source>
</evidence>
<organism evidence="1 2">
    <name type="scientific">Gossypium laxum</name>
    <dbReference type="NCBI Taxonomy" id="34288"/>
    <lineage>
        <taxon>Eukaryota</taxon>
        <taxon>Viridiplantae</taxon>
        <taxon>Streptophyta</taxon>
        <taxon>Embryophyta</taxon>
        <taxon>Tracheophyta</taxon>
        <taxon>Spermatophyta</taxon>
        <taxon>Magnoliopsida</taxon>
        <taxon>eudicotyledons</taxon>
        <taxon>Gunneridae</taxon>
        <taxon>Pentapetalae</taxon>
        <taxon>rosids</taxon>
        <taxon>malvids</taxon>
        <taxon>Malvales</taxon>
        <taxon>Malvaceae</taxon>
        <taxon>Malvoideae</taxon>
        <taxon>Gossypium</taxon>
    </lineage>
</organism>
<feature type="non-terminal residue" evidence="1">
    <location>
        <position position="1"/>
    </location>
</feature>
<proteinExistence type="predicted"/>
<feature type="non-terminal residue" evidence="1">
    <location>
        <position position="46"/>
    </location>
</feature>
<dbReference type="Proteomes" id="UP000593574">
    <property type="component" value="Unassembled WGS sequence"/>
</dbReference>
<name>A0A7J8YZM0_9ROSI</name>
<keyword evidence="2" id="KW-1185">Reference proteome</keyword>
<comment type="caution">
    <text evidence="1">The sequence shown here is derived from an EMBL/GenBank/DDBJ whole genome shotgun (WGS) entry which is preliminary data.</text>
</comment>
<reference evidence="1 2" key="1">
    <citation type="journal article" date="2019" name="Genome Biol. Evol.">
        <title>Insights into the evolution of the New World diploid cottons (Gossypium, subgenus Houzingenia) based on genome sequencing.</title>
        <authorList>
            <person name="Grover C.E."/>
            <person name="Arick M.A. 2nd"/>
            <person name="Thrash A."/>
            <person name="Conover J.L."/>
            <person name="Sanders W.S."/>
            <person name="Peterson D.G."/>
            <person name="Frelichowski J.E."/>
            <person name="Scheffler J.A."/>
            <person name="Scheffler B.E."/>
            <person name="Wendel J.F."/>
        </authorList>
    </citation>
    <scope>NUCLEOTIDE SEQUENCE [LARGE SCALE GENOMIC DNA]</scope>
    <source>
        <strain evidence="1">4</strain>
        <tissue evidence="1">Leaf</tissue>
    </source>
</reference>
<protein>
    <submittedName>
        <fullName evidence="1">Uncharacterized protein</fullName>
    </submittedName>
</protein>
<evidence type="ECO:0000313" key="2">
    <source>
        <dbReference type="Proteomes" id="UP000593574"/>
    </source>
</evidence>
<gene>
    <name evidence="1" type="ORF">Golax_017236</name>
</gene>
<accession>A0A7J8YZM0</accession>
<sequence length="46" mass="5627">HQHRQLKHQLPHLSPQFLHLQLSHQQLQHRLTSHQVHHCHLLGQKR</sequence>